<proteinExistence type="inferred from homology"/>
<dbReference type="Proteomes" id="UP000192738">
    <property type="component" value="Unassembled WGS sequence"/>
</dbReference>
<dbReference type="InterPro" id="IPR019812">
    <property type="entry name" value="Hydgase_assmbl_chp_CS"/>
</dbReference>
<dbReference type="STRING" id="112901.SAMN04488500_102287"/>
<dbReference type="PROSITE" id="PS01097">
    <property type="entry name" value="HUPF_HYPC"/>
    <property type="match status" value="1"/>
</dbReference>
<evidence type="ECO:0000313" key="2">
    <source>
        <dbReference type="EMBL" id="SMC40895.1"/>
    </source>
</evidence>
<evidence type="ECO:0000256" key="1">
    <source>
        <dbReference type="ARBA" id="ARBA00006018"/>
    </source>
</evidence>
<accession>A0A1W1YXH7</accession>
<protein>
    <submittedName>
        <fullName evidence="2">Hydrogenase maturation protein HypC</fullName>
    </submittedName>
</protein>
<dbReference type="PANTHER" id="PTHR35177">
    <property type="entry name" value="HYDROGENASE MATURATION FACTOR HYBG"/>
    <property type="match status" value="1"/>
</dbReference>
<dbReference type="OrthoDB" id="9806017at2"/>
<dbReference type="PANTHER" id="PTHR35177:SF2">
    <property type="entry name" value="HYDROGENASE MATURATION FACTOR HYBG"/>
    <property type="match status" value="1"/>
</dbReference>
<dbReference type="GO" id="GO:1902670">
    <property type="term" value="F:carbon dioxide binding"/>
    <property type="evidence" value="ECO:0007669"/>
    <property type="project" value="TreeGrafter"/>
</dbReference>
<sequence length="75" mass="8200">MCLAVPAKIIERTEFMATVDIGGVTRQVSMMLLPEAAVGDYVLIHAGFAIQAIDEEEAQQTLALFKELEQYAADN</sequence>
<dbReference type="AlphaFoldDB" id="A0A1W1YXH7"/>
<dbReference type="Pfam" id="PF01455">
    <property type="entry name" value="HupF_HypC"/>
    <property type="match status" value="1"/>
</dbReference>
<dbReference type="GO" id="GO:0051604">
    <property type="term" value="P:protein maturation"/>
    <property type="evidence" value="ECO:0007669"/>
    <property type="project" value="TreeGrafter"/>
</dbReference>
<evidence type="ECO:0000313" key="3">
    <source>
        <dbReference type="Proteomes" id="UP000192738"/>
    </source>
</evidence>
<dbReference type="NCBIfam" id="TIGR00074">
    <property type="entry name" value="hypC_hupF"/>
    <property type="match status" value="1"/>
</dbReference>
<organism evidence="2 3">
    <name type="scientific">Sporomusa malonica</name>
    <dbReference type="NCBI Taxonomy" id="112901"/>
    <lineage>
        <taxon>Bacteria</taxon>
        <taxon>Bacillati</taxon>
        <taxon>Bacillota</taxon>
        <taxon>Negativicutes</taxon>
        <taxon>Selenomonadales</taxon>
        <taxon>Sporomusaceae</taxon>
        <taxon>Sporomusa</taxon>
    </lineage>
</organism>
<keyword evidence="3" id="KW-1185">Reference proteome</keyword>
<reference evidence="2 3" key="1">
    <citation type="submission" date="2017-04" db="EMBL/GenBank/DDBJ databases">
        <authorList>
            <person name="Afonso C.L."/>
            <person name="Miller P.J."/>
            <person name="Scott M.A."/>
            <person name="Spackman E."/>
            <person name="Goraichik I."/>
            <person name="Dimitrov K.M."/>
            <person name="Suarez D.L."/>
            <person name="Swayne D.E."/>
        </authorList>
    </citation>
    <scope>NUCLEOTIDE SEQUENCE [LARGE SCALE GENOMIC DNA]</scope>
    <source>
        <strain evidence="2 3">DSM 5090</strain>
    </source>
</reference>
<dbReference type="FunFam" id="2.30.30.140:FF:000022">
    <property type="entry name" value="Hydrogenase assembly chaperone HybG"/>
    <property type="match status" value="1"/>
</dbReference>
<dbReference type="RefSeq" id="WP_084574230.1">
    <property type="nucleotide sequence ID" value="NZ_CP155572.1"/>
</dbReference>
<dbReference type="PRINTS" id="PR00445">
    <property type="entry name" value="HUPFHYPC"/>
</dbReference>
<name>A0A1W1YXH7_9FIRM</name>
<dbReference type="Gene3D" id="2.30.30.140">
    <property type="match status" value="1"/>
</dbReference>
<dbReference type="SUPFAM" id="SSF159127">
    <property type="entry name" value="HupF/HypC-like"/>
    <property type="match status" value="1"/>
</dbReference>
<comment type="similarity">
    <text evidence="1">Belongs to the HupF/HypC family.</text>
</comment>
<dbReference type="GO" id="GO:0005506">
    <property type="term" value="F:iron ion binding"/>
    <property type="evidence" value="ECO:0007669"/>
    <property type="project" value="TreeGrafter"/>
</dbReference>
<gene>
    <name evidence="2" type="ORF">SAMN04488500_102287</name>
</gene>
<dbReference type="EMBL" id="FWXI01000002">
    <property type="protein sequence ID" value="SMC40895.1"/>
    <property type="molecule type" value="Genomic_DNA"/>
</dbReference>
<dbReference type="InterPro" id="IPR001109">
    <property type="entry name" value="Hydrogenase_HupF/HypC"/>
</dbReference>